<dbReference type="AlphaFoldDB" id="A0A2K3NC31"/>
<organism evidence="2 3">
    <name type="scientific">Trifolium pratense</name>
    <name type="common">Red clover</name>
    <dbReference type="NCBI Taxonomy" id="57577"/>
    <lineage>
        <taxon>Eukaryota</taxon>
        <taxon>Viridiplantae</taxon>
        <taxon>Streptophyta</taxon>
        <taxon>Embryophyta</taxon>
        <taxon>Tracheophyta</taxon>
        <taxon>Spermatophyta</taxon>
        <taxon>Magnoliopsida</taxon>
        <taxon>eudicotyledons</taxon>
        <taxon>Gunneridae</taxon>
        <taxon>Pentapetalae</taxon>
        <taxon>rosids</taxon>
        <taxon>fabids</taxon>
        <taxon>Fabales</taxon>
        <taxon>Fabaceae</taxon>
        <taxon>Papilionoideae</taxon>
        <taxon>50 kb inversion clade</taxon>
        <taxon>NPAAA clade</taxon>
        <taxon>Hologalegina</taxon>
        <taxon>IRL clade</taxon>
        <taxon>Trifolieae</taxon>
        <taxon>Trifolium</taxon>
    </lineage>
</organism>
<accession>A0A2K3NC31</accession>
<proteinExistence type="predicted"/>
<evidence type="ECO:0000256" key="1">
    <source>
        <dbReference type="SAM" id="MobiDB-lite"/>
    </source>
</evidence>
<feature type="region of interest" description="Disordered" evidence="1">
    <location>
        <begin position="91"/>
        <end position="209"/>
    </location>
</feature>
<comment type="caution">
    <text evidence="2">The sequence shown here is derived from an EMBL/GenBank/DDBJ whole genome shotgun (WGS) entry which is preliminary data.</text>
</comment>
<evidence type="ECO:0000313" key="3">
    <source>
        <dbReference type="Proteomes" id="UP000236291"/>
    </source>
</evidence>
<feature type="compositionally biased region" description="Polar residues" evidence="1">
    <location>
        <begin position="91"/>
        <end position="114"/>
    </location>
</feature>
<reference evidence="2 3" key="1">
    <citation type="journal article" date="2014" name="Am. J. Bot.">
        <title>Genome assembly and annotation for red clover (Trifolium pratense; Fabaceae).</title>
        <authorList>
            <person name="Istvanek J."/>
            <person name="Jaros M."/>
            <person name="Krenek A."/>
            <person name="Repkova J."/>
        </authorList>
    </citation>
    <scope>NUCLEOTIDE SEQUENCE [LARGE SCALE GENOMIC DNA]</scope>
    <source>
        <strain evidence="3">cv. Tatra</strain>
        <tissue evidence="2">Young leaves</tissue>
    </source>
</reference>
<name>A0A2K3NC31_TRIPR</name>
<protein>
    <submittedName>
        <fullName evidence="2">Uncharacterized protein</fullName>
    </submittedName>
</protein>
<feature type="non-terminal residue" evidence="2">
    <location>
        <position position="209"/>
    </location>
</feature>
<dbReference type="EMBL" id="ASHM01019100">
    <property type="protein sequence ID" value="PNY00587.1"/>
    <property type="molecule type" value="Genomic_DNA"/>
</dbReference>
<dbReference type="Proteomes" id="UP000236291">
    <property type="component" value="Unassembled WGS sequence"/>
</dbReference>
<evidence type="ECO:0000313" key="2">
    <source>
        <dbReference type="EMBL" id="PNY00587.1"/>
    </source>
</evidence>
<gene>
    <name evidence="2" type="ORF">L195_g023870</name>
</gene>
<sequence>MLPHHLHNQIKYRTVVAPLFCFNYVEHHRPDLVAKQFEALDQVDLNDVGADLTEIKFKENKGDKLIDFQKHYKKEMLQWKGIDRLVENYHPSQASSPQNAHNNGDDPSQASSPQNGNNNGDDDNTDEDAGRNGGMSMRQITMGMTQNGNNNGDDDNADEDAGRNVNAANNNGDDDNVDQDAGRNVRPRKHRGAATPPSVILHGPRANRG</sequence>
<reference evidence="2 3" key="2">
    <citation type="journal article" date="2017" name="Front. Plant Sci.">
        <title>Gene Classification and Mining of Molecular Markers Useful in Red Clover (Trifolium pratense) Breeding.</title>
        <authorList>
            <person name="Istvanek J."/>
            <person name="Dluhosova J."/>
            <person name="Dluhos P."/>
            <person name="Patkova L."/>
            <person name="Nedelnik J."/>
            <person name="Repkova J."/>
        </authorList>
    </citation>
    <scope>NUCLEOTIDE SEQUENCE [LARGE SCALE GENOMIC DNA]</scope>
    <source>
        <strain evidence="3">cv. Tatra</strain>
        <tissue evidence="2">Young leaves</tissue>
    </source>
</reference>